<dbReference type="SUPFAM" id="SSF51679">
    <property type="entry name" value="Bacterial luciferase-like"/>
    <property type="match status" value="1"/>
</dbReference>
<keyword evidence="4" id="KW-0503">Monooxygenase</keyword>
<dbReference type="InterPro" id="IPR050766">
    <property type="entry name" value="Bact_Lucif_Oxidored"/>
</dbReference>
<evidence type="ECO:0000256" key="5">
    <source>
        <dbReference type="SAM" id="Coils"/>
    </source>
</evidence>
<evidence type="ECO:0000256" key="4">
    <source>
        <dbReference type="ARBA" id="ARBA00023033"/>
    </source>
</evidence>
<evidence type="ECO:0000256" key="2">
    <source>
        <dbReference type="ARBA" id="ARBA00022630"/>
    </source>
</evidence>
<dbReference type="Proteomes" id="UP001361239">
    <property type="component" value="Unassembled WGS sequence"/>
</dbReference>
<evidence type="ECO:0000313" key="7">
    <source>
        <dbReference type="EMBL" id="MEJ5975512.1"/>
    </source>
</evidence>
<keyword evidence="5" id="KW-0175">Coiled coil</keyword>
<keyword evidence="8" id="KW-1185">Reference proteome</keyword>
<protein>
    <submittedName>
        <fullName evidence="7">LLM class flavin-dependent oxidoreductase</fullName>
        <ecNumber evidence="7">1.-.-.-</ecNumber>
    </submittedName>
</protein>
<dbReference type="EC" id="1.-.-.-" evidence="7"/>
<reference evidence="7 8" key="1">
    <citation type="submission" date="2024-03" db="EMBL/GenBank/DDBJ databases">
        <authorList>
            <person name="Jo J.-H."/>
        </authorList>
    </citation>
    <scope>NUCLEOTIDE SEQUENCE [LARGE SCALE GENOMIC DNA]</scope>
    <source>
        <strain evidence="7 8">PS1R-30</strain>
    </source>
</reference>
<name>A0ABU8RR48_9SPHN</name>
<comment type="caution">
    <text evidence="7">The sequence shown here is derived from an EMBL/GenBank/DDBJ whole genome shotgun (WGS) entry which is preliminary data.</text>
</comment>
<comment type="similarity">
    <text evidence="1">Belongs to the bacterial luciferase oxidoreductase family.</text>
</comment>
<dbReference type="Gene3D" id="3.20.20.30">
    <property type="entry name" value="Luciferase-like domain"/>
    <property type="match status" value="1"/>
</dbReference>
<proteinExistence type="inferred from homology"/>
<keyword evidence="3 7" id="KW-0560">Oxidoreductase</keyword>
<evidence type="ECO:0000256" key="1">
    <source>
        <dbReference type="ARBA" id="ARBA00010426"/>
    </source>
</evidence>
<sequence length="385" mass="42745">MTALQHGLFIAPYHDVTESPTIGLRRDLEIVEHVEKLGFAEAWFGEHHSTGWETIDSPELMIAAAAERTSRIRLGTGVVSMPYHNPLMVANRILQLDHMTMGRVIFGMGPGLLPTDAEMIGVDIKSLRSKLEEVAQIIVPLLSGEEVTHETSWYKLDKARTHLRPYTLPHPEIAVASAITPSGGMLAGKYGFGMLCVAATETAGFDVLDENWKIAQQMAEEYGTRMDPAKLRLVVPMHIAATREQARKDVEQGLARWVEYFDRVAPKGMRGMSGAGDPAELLVNAGRAVIGTPEDAITMIERLQAKQGAFGVILFQSHNWAEWEETKKSYELYARFVMPHFAGTNRNRQASYAALESNIDRLESERTKGAEAAFKAWEDKTGRKA</sequence>
<evidence type="ECO:0000313" key="8">
    <source>
        <dbReference type="Proteomes" id="UP001361239"/>
    </source>
</evidence>
<feature type="coiled-coil region" evidence="5">
    <location>
        <begin position="345"/>
        <end position="372"/>
    </location>
</feature>
<accession>A0ABU8RR48</accession>
<dbReference type="InterPro" id="IPR011251">
    <property type="entry name" value="Luciferase-like_dom"/>
</dbReference>
<feature type="domain" description="Luciferase-like" evidence="6">
    <location>
        <begin position="8"/>
        <end position="304"/>
    </location>
</feature>
<dbReference type="PANTHER" id="PTHR30137:SF16">
    <property type="entry name" value="BLL0895 PROTEIN"/>
    <property type="match status" value="1"/>
</dbReference>
<organism evidence="7 8">
    <name type="scientific">Novosphingobium anseongense</name>
    <dbReference type="NCBI Taxonomy" id="3133436"/>
    <lineage>
        <taxon>Bacteria</taxon>
        <taxon>Pseudomonadati</taxon>
        <taxon>Pseudomonadota</taxon>
        <taxon>Alphaproteobacteria</taxon>
        <taxon>Sphingomonadales</taxon>
        <taxon>Sphingomonadaceae</taxon>
        <taxon>Novosphingobium</taxon>
    </lineage>
</organism>
<dbReference type="Pfam" id="PF00296">
    <property type="entry name" value="Bac_luciferase"/>
    <property type="match status" value="1"/>
</dbReference>
<gene>
    <name evidence="7" type="ORF">WG901_02600</name>
</gene>
<keyword evidence="2" id="KW-0285">Flavoprotein</keyword>
<dbReference type="PANTHER" id="PTHR30137">
    <property type="entry name" value="LUCIFERASE-LIKE MONOOXYGENASE"/>
    <property type="match status" value="1"/>
</dbReference>
<dbReference type="InterPro" id="IPR036661">
    <property type="entry name" value="Luciferase-like_sf"/>
</dbReference>
<dbReference type="GO" id="GO:0016491">
    <property type="term" value="F:oxidoreductase activity"/>
    <property type="evidence" value="ECO:0007669"/>
    <property type="project" value="UniProtKB-KW"/>
</dbReference>
<evidence type="ECO:0000256" key="3">
    <source>
        <dbReference type="ARBA" id="ARBA00023002"/>
    </source>
</evidence>
<dbReference type="RefSeq" id="WP_339585458.1">
    <property type="nucleotide sequence ID" value="NZ_JBBHJZ010000001.1"/>
</dbReference>
<evidence type="ECO:0000259" key="6">
    <source>
        <dbReference type="Pfam" id="PF00296"/>
    </source>
</evidence>
<dbReference type="EMBL" id="JBBHJZ010000001">
    <property type="protein sequence ID" value="MEJ5975512.1"/>
    <property type="molecule type" value="Genomic_DNA"/>
</dbReference>